<accession>A0A511MGD0</accession>
<name>A0A511MGD0_9NOCA</name>
<evidence type="ECO:0000313" key="2">
    <source>
        <dbReference type="Proteomes" id="UP000321424"/>
    </source>
</evidence>
<dbReference type="Proteomes" id="UP000321424">
    <property type="component" value="Unassembled WGS sequence"/>
</dbReference>
<dbReference type="EMBL" id="BJXA01000020">
    <property type="protein sequence ID" value="GEM38956.1"/>
    <property type="molecule type" value="Genomic_DNA"/>
</dbReference>
<dbReference type="RefSeq" id="WP_147131933.1">
    <property type="nucleotide sequence ID" value="NZ_BJXA01000020.1"/>
</dbReference>
<reference evidence="1 2" key="1">
    <citation type="submission" date="2019-07" db="EMBL/GenBank/DDBJ databases">
        <title>Whole genome shotgun sequence of Nocardia ninae NBRC 108245.</title>
        <authorList>
            <person name="Hosoyama A."/>
            <person name="Uohara A."/>
            <person name="Ohji S."/>
            <person name="Ichikawa N."/>
        </authorList>
    </citation>
    <scope>NUCLEOTIDE SEQUENCE [LARGE SCALE GENOMIC DNA]</scope>
    <source>
        <strain evidence="1 2">NBRC 108245</strain>
    </source>
</reference>
<comment type="caution">
    <text evidence="1">The sequence shown here is derived from an EMBL/GenBank/DDBJ whole genome shotgun (WGS) entry which is preliminary data.</text>
</comment>
<dbReference type="SUPFAM" id="SSF140453">
    <property type="entry name" value="EsxAB dimer-like"/>
    <property type="match status" value="1"/>
</dbReference>
<organism evidence="1 2">
    <name type="scientific">Nocardia ninae NBRC 108245</name>
    <dbReference type="NCBI Taxonomy" id="1210091"/>
    <lineage>
        <taxon>Bacteria</taxon>
        <taxon>Bacillati</taxon>
        <taxon>Actinomycetota</taxon>
        <taxon>Actinomycetes</taxon>
        <taxon>Mycobacteriales</taxon>
        <taxon>Nocardiaceae</taxon>
        <taxon>Nocardia</taxon>
    </lineage>
</organism>
<protein>
    <recommendedName>
        <fullName evidence="3">WXG100 family type VII secretion target</fullName>
    </recommendedName>
</protein>
<proteinExistence type="predicted"/>
<dbReference type="InterPro" id="IPR036689">
    <property type="entry name" value="ESAT-6-like_sf"/>
</dbReference>
<gene>
    <name evidence="1" type="ORF">NN4_34750</name>
</gene>
<keyword evidence="2" id="KW-1185">Reference proteome</keyword>
<sequence>MTDFRVDPDALRATRPGFTSVADKITAAAQNLRRVIEAEGECWGSDKIGQSFAKNYTPSVPKALKSIDGLSKAMGNLGDRMVAAANTLQNRDEANAADLNQIQP</sequence>
<dbReference type="OrthoDB" id="4247883at2"/>
<dbReference type="Gene3D" id="1.10.287.1060">
    <property type="entry name" value="ESAT-6-like"/>
    <property type="match status" value="1"/>
</dbReference>
<evidence type="ECO:0008006" key="3">
    <source>
        <dbReference type="Google" id="ProtNLM"/>
    </source>
</evidence>
<evidence type="ECO:0000313" key="1">
    <source>
        <dbReference type="EMBL" id="GEM38956.1"/>
    </source>
</evidence>
<dbReference type="AlphaFoldDB" id="A0A511MGD0"/>